<evidence type="ECO:0000313" key="2">
    <source>
        <dbReference type="Proteomes" id="UP000821853"/>
    </source>
</evidence>
<evidence type="ECO:0000313" key="1">
    <source>
        <dbReference type="EMBL" id="KAH9378804.1"/>
    </source>
</evidence>
<sequence length="165" mass="17925">MSSPGATTDMEVIPNAVQCDGVDCGSGRMVVKVRGTSFDDSSPEACAGWTVATRRCRPKEREPVPPLQHGKPTGKRINAPQLTRAQFEEKINKSVARTARMPRMPANYNKVVIRPRGGLVIKEVEPLEFNKAMATAANVGLNVFKTNTTYSNIGQNILVISTPSQ</sequence>
<dbReference type="OrthoDB" id="10621272at2759"/>
<protein>
    <submittedName>
        <fullName evidence="1">Uncharacterized protein</fullName>
    </submittedName>
</protein>
<keyword evidence="2" id="KW-1185">Reference proteome</keyword>
<reference evidence="1 2" key="1">
    <citation type="journal article" date="2020" name="Cell">
        <title>Large-Scale Comparative Analyses of Tick Genomes Elucidate Their Genetic Diversity and Vector Capacities.</title>
        <authorList>
            <consortium name="Tick Genome and Microbiome Consortium (TIGMIC)"/>
            <person name="Jia N."/>
            <person name="Wang J."/>
            <person name="Shi W."/>
            <person name="Du L."/>
            <person name="Sun Y."/>
            <person name="Zhan W."/>
            <person name="Jiang J.F."/>
            <person name="Wang Q."/>
            <person name="Zhang B."/>
            <person name="Ji P."/>
            <person name="Bell-Sakyi L."/>
            <person name="Cui X.M."/>
            <person name="Yuan T.T."/>
            <person name="Jiang B.G."/>
            <person name="Yang W.F."/>
            <person name="Lam T.T."/>
            <person name="Chang Q.C."/>
            <person name="Ding S.J."/>
            <person name="Wang X.J."/>
            <person name="Zhu J.G."/>
            <person name="Ruan X.D."/>
            <person name="Zhao L."/>
            <person name="Wei J.T."/>
            <person name="Ye R.Z."/>
            <person name="Que T.C."/>
            <person name="Du C.H."/>
            <person name="Zhou Y.H."/>
            <person name="Cheng J.X."/>
            <person name="Dai P.F."/>
            <person name="Guo W.B."/>
            <person name="Han X.H."/>
            <person name="Huang E.J."/>
            <person name="Li L.F."/>
            <person name="Wei W."/>
            <person name="Gao Y.C."/>
            <person name="Liu J.Z."/>
            <person name="Shao H.Z."/>
            <person name="Wang X."/>
            <person name="Wang C.C."/>
            <person name="Yang T.C."/>
            <person name="Huo Q.B."/>
            <person name="Li W."/>
            <person name="Chen H.Y."/>
            <person name="Chen S.E."/>
            <person name="Zhou L.G."/>
            <person name="Ni X.B."/>
            <person name="Tian J.H."/>
            <person name="Sheng Y."/>
            <person name="Liu T."/>
            <person name="Pan Y.S."/>
            <person name="Xia L.Y."/>
            <person name="Li J."/>
            <person name="Zhao F."/>
            <person name="Cao W.C."/>
        </authorList>
    </citation>
    <scope>NUCLEOTIDE SEQUENCE [LARGE SCALE GENOMIC DNA]</scope>
    <source>
        <strain evidence="1">HaeL-2018</strain>
    </source>
</reference>
<organism evidence="1 2">
    <name type="scientific">Haemaphysalis longicornis</name>
    <name type="common">Bush tick</name>
    <dbReference type="NCBI Taxonomy" id="44386"/>
    <lineage>
        <taxon>Eukaryota</taxon>
        <taxon>Metazoa</taxon>
        <taxon>Ecdysozoa</taxon>
        <taxon>Arthropoda</taxon>
        <taxon>Chelicerata</taxon>
        <taxon>Arachnida</taxon>
        <taxon>Acari</taxon>
        <taxon>Parasitiformes</taxon>
        <taxon>Ixodida</taxon>
        <taxon>Ixodoidea</taxon>
        <taxon>Ixodidae</taxon>
        <taxon>Haemaphysalinae</taxon>
        <taxon>Haemaphysalis</taxon>
    </lineage>
</organism>
<dbReference type="AlphaFoldDB" id="A0A9J6GX29"/>
<name>A0A9J6GX29_HAELO</name>
<comment type="caution">
    <text evidence="1">The sequence shown here is derived from an EMBL/GenBank/DDBJ whole genome shotgun (WGS) entry which is preliminary data.</text>
</comment>
<dbReference type="VEuPathDB" id="VectorBase:HLOH_055094"/>
<dbReference type="Proteomes" id="UP000821853">
    <property type="component" value="Unassembled WGS sequence"/>
</dbReference>
<gene>
    <name evidence="1" type="ORF">HPB48_014771</name>
</gene>
<dbReference type="EMBL" id="JABSTR010000009">
    <property type="protein sequence ID" value="KAH9378804.1"/>
    <property type="molecule type" value="Genomic_DNA"/>
</dbReference>
<accession>A0A9J6GX29</accession>
<proteinExistence type="predicted"/>